<keyword evidence="3" id="KW-1185">Reference proteome</keyword>
<evidence type="ECO:0000313" key="2">
    <source>
        <dbReference type="EMBL" id="KAF7513376.1"/>
    </source>
</evidence>
<organism evidence="2 3">
    <name type="scientific">Endocarpon pusillum</name>
    <dbReference type="NCBI Taxonomy" id="364733"/>
    <lineage>
        <taxon>Eukaryota</taxon>
        <taxon>Fungi</taxon>
        <taxon>Dikarya</taxon>
        <taxon>Ascomycota</taxon>
        <taxon>Pezizomycotina</taxon>
        <taxon>Eurotiomycetes</taxon>
        <taxon>Chaetothyriomycetidae</taxon>
        <taxon>Verrucariales</taxon>
        <taxon>Verrucariaceae</taxon>
        <taxon>Endocarpon</taxon>
    </lineage>
</organism>
<sequence length="428" mass="49179">MDNMTSTFGTSSSAYVTESSPMPRSLPWVVALLLGYPLLQQYLRYRRLNAMKTKYNYFTRQDLAKMTDQEAWEIFNNLAELEFPTIFEKGIQFALFRTYGIPTISSLLVKTTQMSTAKNAGKRYADTAVLLGEIFGNKPTSEHAIDSFGRMNYLHSFYRDSGQILDDDMLYTLALFAVEPIKWVERYDWRKFSDLEKCAMGTFMKSMGDAMLIKYGNLPSAKRGFRDGIQWLEEIGQWAEEYETKHMVPNEKNHQNANETTALLLITIPEALKPMGRHAISAMMDDRLRDAMMYPRPPPIYFRVLDVVLALRKYFMKYIALPRPSFMRYHLLDDKEDSKGRRGVQRYEAYPFYVRPTLWNRWGPASWPSRLLGLPLPGDCGDVYYPKGYLLPEVGPNTFVGKGSVAASETKARLAKERTGGCPFAVPR</sequence>
<evidence type="ECO:0000256" key="1">
    <source>
        <dbReference type="SAM" id="MobiDB-lite"/>
    </source>
</evidence>
<dbReference type="OrthoDB" id="545169at2759"/>
<reference evidence="2" key="1">
    <citation type="submission" date="2020-02" db="EMBL/GenBank/DDBJ databases">
        <authorList>
            <person name="Palmer J.M."/>
        </authorList>
    </citation>
    <scope>NUCLEOTIDE SEQUENCE</scope>
    <source>
        <strain evidence="2">EPUS1.4</strain>
        <tissue evidence="2">Thallus</tissue>
    </source>
</reference>
<feature type="region of interest" description="Disordered" evidence="1">
    <location>
        <begin position="1"/>
        <end position="21"/>
    </location>
</feature>
<accession>A0A8H7AUF3</accession>
<dbReference type="PANTHER" id="PTHR36124:SF1">
    <property type="entry name" value="ER-BOUND OXYGENASE MPAB_MPAB'_RUBBER OXYGENASE CATALYTIC DOMAIN-CONTAINING PROTEIN"/>
    <property type="match status" value="1"/>
</dbReference>
<gene>
    <name evidence="2" type="ORF">GJ744_009797</name>
</gene>
<comment type="caution">
    <text evidence="2">The sequence shown here is derived from an EMBL/GenBank/DDBJ whole genome shotgun (WGS) entry which is preliminary data.</text>
</comment>
<dbReference type="GO" id="GO:0016491">
    <property type="term" value="F:oxidoreductase activity"/>
    <property type="evidence" value="ECO:0007669"/>
    <property type="project" value="InterPro"/>
</dbReference>
<evidence type="ECO:0008006" key="4">
    <source>
        <dbReference type="Google" id="ProtNLM"/>
    </source>
</evidence>
<name>A0A8H7AUF3_9EURO</name>
<protein>
    <recommendedName>
        <fullName evidence="4">ER-bound oxygenase mpaB/mpaB'/Rubber oxygenase catalytic domain-containing protein</fullName>
    </recommendedName>
</protein>
<dbReference type="InterPro" id="IPR046366">
    <property type="entry name" value="MPAB"/>
</dbReference>
<proteinExistence type="predicted"/>
<evidence type="ECO:0000313" key="3">
    <source>
        <dbReference type="Proteomes" id="UP000606974"/>
    </source>
</evidence>
<dbReference type="PANTHER" id="PTHR36124">
    <property type="match status" value="1"/>
</dbReference>
<dbReference type="Proteomes" id="UP000606974">
    <property type="component" value="Unassembled WGS sequence"/>
</dbReference>
<dbReference type="AlphaFoldDB" id="A0A8H7AUF3"/>
<dbReference type="EMBL" id="JAACFV010000006">
    <property type="protein sequence ID" value="KAF7513376.1"/>
    <property type="molecule type" value="Genomic_DNA"/>
</dbReference>